<feature type="transmembrane region" description="Helical" evidence="1">
    <location>
        <begin position="67"/>
        <end position="93"/>
    </location>
</feature>
<dbReference type="EMBL" id="FQTY01000002">
    <property type="protein sequence ID" value="SHE45922.1"/>
    <property type="molecule type" value="Genomic_DNA"/>
</dbReference>
<reference evidence="3" key="1">
    <citation type="submission" date="2016-11" db="EMBL/GenBank/DDBJ databases">
        <authorList>
            <person name="Varghese N."/>
            <person name="Submissions S."/>
        </authorList>
    </citation>
    <scope>NUCLEOTIDE SEQUENCE [LARGE SCALE GENOMIC DNA]</scope>
    <source>
        <strain evidence="3">DSM 18095</strain>
    </source>
</reference>
<dbReference type="STRING" id="1123404.SAMN02745784_00765"/>
<name>A0A1M4TN40_9FIRM</name>
<dbReference type="Proteomes" id="UP000184114">
    <property type="component" value="Unassembled WGS sequence"/>
</dbReference>
<gene>
    <name evidence="2" type="ORF">SAMN02745784_00765</name>
</gene>
<proteinExistence type="predicted"/>
<keyword evidence="1" id="KW-0472">Membrane</keyword>
<dbReference type="AlphaFoldDB" id="A0A1M4TN40"/>
<accession>A0A1M4TN40</accession>
<keyword evidence="1" id="KW-1133">Transmembrane helix</keyword>
<protein>
    <submittedName>
        <fullName evidence="2">Uncharacterized protein</fullName>
    </submittedName>
</protein>
<keyword evidence="3" id="KW-1185">Reference proteome</keyword>
<evidence type="ECO:0000256" key="1">
    <source>
        <dbReference type="SAM" id="Phobius"/>
    </source>
</evidence>
<evidence type="ECO:0000313" key="2">
    <source>
        <dbReference type="EMBL" id="SHE45922.1"/>
    </source>
</evidence>
<feature type="transmembrane region" description="Helical" evidence="1">
    <location>
        <begin position="20"/>
        <end position="35"/>
    </location>
</feature>
<sequence length="98" mass="11556">MSDIFNREKFIEFYNKRIKLFHIIFTILFILNLSFKGLYSNLVTISFAAILLVNLIYFILQKRLIESILFGGLLAFLLILYIKSIVTTLIFFIEAIIR</sequence>
<organism evidence="2 3">
    <name type="scientific">Tissierella praeacuta DSM 18095</name>
    <dbReference type="NCBI Taxonomy" id="1123404"/>
    <lineage>
        <taxon>Bacteria</taxon>
        <taxon>Bacillati</taxon>
        <taxon>Bacillota</taxon>
        <taxon>Tissierellia</taxon>
        <taxon>Tissierellales</taxon>
        <taxon>Tissierellaceae</taxon>
        <taxon>Tissierella</taxon>
    </lineage>
</organism>
<evidence type="ECO:0000313" key="3">
    <source>
        <dbReference type="Proteomes" id="UP000184114"/>
    </source>
</evidence>
<feature type="transmembrane region" description="Helical" evidence="1">
    <location>
        <begin position="41"/>
        <end position="60"/>
    </location>
</feature>
<keyword evidence="1" id="KW-0812">Transmembrane</keyword>